<evidence type="ECO:0000313" key="1">
    <source>
        <dbReference type="Proteomes" id="UP000887569"/>
    </source>
</evidence>
<reference evidence="2" key="1">
    <citation type="submission" date="2022-11" db="UniProtKB">
        <authorList>
            <consortium name="WormBaseParasite"/>
        </authorList>
    </citation>
    <scope>IDENTIFICATION</scope>
</reference>
<protein>
    <submittedName>
        <fullName evidence="2">Ycf15</fullName>
    </submittedName>
</protein>
<evidence type="ECO:0000313" key="2">
    <source>
        <dbReference type="WBParaSite" id="PgR041_g056_t02"/>
    </source>
</evidence>
<proteinExistence type="predicted"/>
<accession>A0A915BI70</accession>
<name>A0A915BI70_PARUN</name>
<organism evidence="1 2">
    <name type="scientific">Parascaris univalens</name>
    <name type="common">Nematode worm</name>
    <dbReference type="NCBI Taxonomy" id="6257"/>
    <lineage>
        <taxon>Eukaryota</taxon>
        <taxon>Metazoa</taxon>
        <taxon>Ecdysozoa</taxon>
        <taxon>Nematoda</taxon>
        <taxon>Chromadorea</taxon>
        <taxon>Rhabditida</taxon>
        <taxon>Spirurina</taxon>
        <taxon>Ascaridomorpha</taxon>
        <taxon>Ascaridoidea</taxon>
        <taxon>Ascarididae</taxon>
        <taxon>Parascaris</taxon>
    </lineage>
</organism>
<sequence length="33" mass="3913">MKQLRCRNLKNRFVHSGERAFVPSTRSSPPHFQ</sequence>
<keyword evidence="1" id="KW-1185">Reference proteome</keyword>
<dbReference type="WBParaSite" id="PgR041_g056_t02">
    <property type="protein sequence ID" value="PgR041_g056_t02"/>
    <property type="gene ID" value="PgR041_g056"/>
</dbReference>
<dbReference type="Proteomes" id="UP000887569">
    <property type="component" value="Unplaced"/>
</dbReference>
<dbReference type="AlphaFoldDB" id="A0A915BI70"/>